<dbReference type="VEuPathDB" id="FungiDB:MFRU_005g04460"/>
<feature type="compositionally biased region" description="Polar residues" evidence="4">
    <location>
        <begin position="135"/>
        <end position="156"/>
    </location>
</feature>
<evidence type="ECO:0000256" key="4">
    <source>
        <dbReference type="SAM" id="MobiDB-lite"/>
    </source>
</evidence>
<evidence type="ECO:0008006" key="7">
    <source>
        <dbReference type="Google" id="ProtNLM"/>
    </source>
</evidence>
<keyword evidence="2" id="KW-0863">Zinc-finger</keyword>
<dbReference type="PANTHER" id="PTHR13093">
    <property type="entry name" value="ZINC FINGER HIT DOMAIN CONTAINING PROTEIN 1"/>
    <property type="match status" value="1"/>
</dbReference>
<gene>
    <name evidence="5" type="ORF">EYC84_002678</name>
</gene>
<evidence type="ECO:0000313" key="5">
    <source>
        <dbReference type="EMBL" id="KAA8570386.1"/>
    </source>
</evidence>
<reference evidence="5 6" key="1">
    <citation type="submission" date="2019-06" db="EMBL/GenBank/DDBJ databases">
        <title>Genome Sequence of the Brown Rot Fungal Pathogen Monilinia fructicola.</title>
        <authorList>
            <person name="De Miccolis Angelini R.M."/>
            <person name="Landi L."/>
            <person name="Abate D."/>
            <person name="Pollastro S."/>
            <person name="Romanazzi G."/>
            <person name="Faretra F."/>
        </authorList>
    </citation>
    <scope>NUCLEOTIDE SEQUENCE [LARGE SCALE GENOMIC DNA]</scope>
    <source>
        <strain evidence="5 6">Mfrc123</strain>
    </source>
</reference>
<feature type="compositionally biased region" description="Basic and acidic residues" evidence="4">
    <location>
        <begin position="175"/>
        <end position="201"/>
    </location>
</feature>
<dbReference type="GO" id="GO:0006338">
    <property type="term" value="P:chromatin remodeling"/>
    <property type="evidence" value="ECO:0007669"/>
    <property type="project" value="InterPro"/>
</dbReference>
<keyword evidence="3" id="KW-0862">Zinc</keyword>
<dbReference type="AlphaFoldDB" id="A0A5M9JRE4"/>
<evidence type="ECO:0000256" key="1">
    <source>
        <dbReference type="ARBA" id="ARBA00022723"/>
    </source>
</evidence>
<dbReference type="GO" id="GO:0008270">
    <property type="term" value="F:zinc ion binding"/>
    <property type="evidence" value="ECO:0007669"/>
    <property type="project" value="UniProtKB-KW"/>
</dbReference>
<keyword evidence="6" id="KW-1185">Reference proteome</keyword>
<accession>A0A5M9JRE4</accession>
<evidence type="ECO:0000256" key="2">
    <source>
        <dbReference type="ARBA" id="ARBA00022771"/>
    </source>
</evidence>
<organism evidence="5 6">
    <name type="scientific">Monilinia fructicola</name>
    <name type="common">Brown rot fungus</name>
    <name type="synonym">Ciboria fructicola</name>
    <dbReference type="NCBI Taxonomy" id="38448"/>
    <lineage>
        <taxon>Eukaryota</taxon>
        <taxon>Fungi</taxon>
        <taxon>Dikarya</taxon>
        <taxon>Ascomycota</taxon>
        <taxon>Pezizomycotina</taxon>
        <taxon>Leotiomycetes</taxon>
        <taxon>Helotiales</taxon>
        <taxon>Sclerotiniaceae</taxon>
        <taxon>Monilinia</taxon>
    </lineage>
</organism>
<evidence type="ECO:0000313" key="6">
    <source>
        <dbReference type="Proteomes" id="UP000322873"/>
    </source>
</evidence>
<feature type="region of interest" description="Disordered" evidence="4">
    <location>
        <begin position="14"/>
        <end position="68"/>
    </location>
</feature>
<sequence length="399" mass="42445">MNFGILEVALSTGKAAPAPAGHTSPMSPTRRRKLVFQPSSRRARGLGPHAGSRNAAGAGFSAHDTTKKQDAKILRELQLLDRENHRDVGIAVVGRSGREGRGTQKLTPAVRKILASQKTFANHLSDYEALASLPSTSNATSSQQPQAGTPGVSSPQGAPPGSGLTSAGKRSHKRKDPDGIERRNPSGGPRPKEKPQEERAPRAHPQHLDAAPPIRDAGPQTQTQARSRTEAEPGIAPPSFTPLLTPSLPPPKPHPRDHDPLLVSRVPVPPSPGEIQSLLDMPVLSYHEARGGWTDEDRRKPGRVFCEVCGYWGRVKCMRCGGEGLCAGMSGHAQGGVFCAVWGVRCGELGKRRECGGLLGVGFIVAGVGAILAQHGRSSHGQGEGRSWMVAGKYMRMYI</sequence>
<dbReference type="CDD" id="cd21437">
    <property type="entry name" value="zf-HIT_ZNHIT1_like"/>
    <property type="match status" value="1"/>
</dbReference>
<dbReference type="InterPro" id="IPR039723">
    <property type="entry name" value="Vps71/ZNHIT1"/>
</dbReference>
<dbReference type="Proteomes" id="UP000322873">
    <property type="component" value="Unassembled WGS sequence"/>
</dbReference>
<protein>
    <recommendedName>
        <fullName evidence="7">HIT-type domain-containing protein</fullName>
    </recommendedName>
</protein>
<feature type="region of interest" description="Disordered" evidence="4">
    <location>
        <begin position="135"/>
        <end position="276"/>
    </location>
</feature>
<comment type="caution">
    <text evidence="5">The sequence shown here is derived from an EMBL/GenBank/DDBJ whole genome shotgun (WGS) entry which is preliminary data.</text>
</comment>
<name>A0A5M9JRE4_MONFR</name>
<keyword evidence="1" id="KW-0479">Metal-binding</keyword>
<evidence type="ECO:0000256" key="3">
    <source>
        <dbReference type="ARBA" id="ARBA00022833"/>
    </source>
</evidence>
<proteinExistence type="predicted"/>
<dbReference type="EMBL" id="VICG01000007">
    <property type="protein sequence ID" value="KAA8570386.1"/>
    <property type="molecule type" value="Genomic_DNA"/>
</dbReference>